<feature type="transmembrane region" description="Helical" evidence="1">
    <location>
        <begin position="136"/>
        <end position="157"/>
    </location>
</feature>
<keyword evidence="1" id="KW-0472">Membrane</keyword>
<gene>
    <name evidence="2" type="ORF">KC19_11G090400</name>
</gene>
<dbReference type="GO" id="GO:0009975">
    <property type="term" value="F:cyclase activity"/>
    <property type="evidence" value="ECO:0007669"/>
    <property type="project" value="TreeGrafter"/>
</dbReference>
<dbReference type="InterPro" id="IPR021369">
    <property type="entry name" value="DUF2985"/>
</dbReference>
<dbReference type="Pfam" id="PF04749">
    <property type="entry name" value="PLAC8"/>
    <property type="match status" value="1"/>
</dbReference>
<evidence type="ECO:0000313" key="2">
    <source>
        <dbReference type="EMBL" id="KAG0556953.1"/>
    </source>
</evidence>
<feature type="transmembrane region" description="Helical" evidence="1">
    <location>
        <begin position="270"/>
        <end position="291"/>
    </location>
</feature>
<keyword evidence="1" id="KW-1133">Transmembrane helix</keyword>
<dbReference type="Pfam" id="PF11204">
    <property type="entry name" value="DUF2985"/>
    <property type="match status" value="1"/>
</dbReference>
<feature type="transmembrane region" description="Helical" evidence="1">
    <location>
        <begin position="241"/>
        <end position="258"/>
    </location>
</feature>
<accession>A0A8T0GD39</accession>
<keyword evidence="1" id="KW-0812">Transmembrane</keyword>
<dbReference type="Proteomes" id="UP000822688">
    <property type="component" value="Chromosome 11"/>
</dbReference>
<dbReference type="AlphaFoldDB" id="A0A8T0GD39"/>
<organism evidence="2 3">
    <name type="scientific">Ceratodon purpureus</name>
    <name type="common">Fire moss</name>
    <name type="synonym">Dicranum purpureum</name>
    <dbReference type="NCBI Taxonomy" id="3225"/>
    <lineage>
        <taxon>Eukaryota</taxon>
        <taxon>Viridiplantae</taxon>
        <taxon>Streptophyta</taxon>
        <taxon>Embryophyta</taxon>
        <taxon>Bryophyta</taxon>
        <taxon>Bryophytina</taxon>
        <taxon>Bryopsida</taxon>
        <taxon>Dicranidae</taxon>
        <taxon>Pseudoditrichales</taxon>
        <taxon>Ditrichaceae</taxon>
        <taxon>Ceratodon</taxon>
    </lineage>
</organism>
<protein>
    <submittedName>
        <fullName evidence="2">Uncharacterized protein</fullName>
    </submittedName>
</protein>
<dbReference type="GO" id="GO:0051762">
    <property type="term" value="P:sesquiterpene biosynthetic process"/>
    <property type="evidence" value="ECO:0007669"/>
    <property type="project" value="TreeGrafter"/>
</dbReference>
<dbReference type="PANTHER" id="PTHR31045">
    <property type="entry name" value="PLAC8 FAMILY PROTEIN-RELATED"/>
    <property type="match status" value="1"/>
</dbReference>
<feature type="transmembrane region" description="Helical" evidence="1">
    <location>
        <begin position="12"/>
        <end position="35"/>
    </location>
</feature>
<name>A0A8T0GD39_CERPU</name>
<proteinExistence type="predicted"/>
<evidence type="ECO:0000256" key="1">
    <source>
        <dbReference type="SAM" id="Phobius"/>
    </source>
</evidence>
<evidence type="ECO:0000313" key="3">
    <source>
        <dbReference type="Proteomes" id="UP000822688"/>
    </source>
</evidence>
<dbReference type="NCBIfam" id="TIGR01571">
    <property type="entry name" value="A_thal_Cys_rich"/>
    <property type="match status" value="1"/>
</dbReference>
<feature type="transmembrane region" description="Helical" evidence="1">
    <location>
        <begin position="297"/>
        <end position="316"/>
    </location>
</feature>
<dbReference type="InterPro" id="IPR006461">
    <property type="entry name" value="PLAC_motif_containing"/>
</dbReference>
<comment type="caution">
    <text evidence="2">The sequence shown here is derived from an EMBL/GenBank/DDBJ whole genome shotgun (WGS) entry which is preliminary data.</text>
</comment>
<feature type="transmembrane region" description="Helical" evidence="1">
    <location>
        <begin position="103"/>
        <end position="124"/>
    </location>
</feature>
<keyword evidence="3" id="KW-1185">Reference proteome</keyword>
<dbReference type="EMBL" id="CM026432">
    <property type="protein sequence ID" value="KAG0556953.1"/>
    <property type="molecule type" value="Genomic_DNA"/>
</dbReference>
<dbReference type="PANTHER" id="PTHR31045:SF30">
    <property type="entry name" value="PLAC8 FAMILY PROTEIN"/>
    <property type="match status" value="1"/>
</dbReference>
<reference evidence="2 3" key="1">
    <citation type="submission" date="2020-06" db="EMBL/GenBank/DDBJ databases">
        <title>WGS assembly of Ceratodon purpureus strain R40.</title>
        <authorList>
            <person name="Carey S.B."/>
            <person name="Jenkins J."/>
            <person name="Shu S."/>
            <person name="Lovell J.T."/>
            <person name="Sreedasyam A."/>
            <person name="Maumus F."/>
            <person name="Tiley G.P."/>
            <person name="Fernandez-Pozo N."/>
            <person name="Barry K."/>
            <person name="Chen C."/>
            <person name="Wang M."/>
            <person name="Lipzen A."/>
            <person name="Daum C."/>
            <person name="Saski C.A."/>
            <person name="Payton A.C."/>
            <person name="Mcbreen J.C."/>
            <person name="Conrad R.E."/>
            <person name="Kollar L.M."/>
            <person name="Olsson S."/>
            <person name="Huttunen S."/>
            <person name="Landis J.B."/>
            <person name="Wickett N.J."/>
            <person name="Johnson M.G."/>
            <person name="Rensing S.A."/>
            <person name="Grimwood J."/>
            <person name="Schmutz J."/>
            <person name="Mcdaniel S.F."/>
        </authorList>
    </citation>
    <scope>NUCLEOTIDE SEQUENCE [LARGE SCALE GENOMIC DNA]</scope>
    <source>
        <strain evidence="2 3">R40</strain>
    </source>
</reference>
<sequence length="425" mass="47903">MTWLSKPRNVVLLLWLIAVAVTGEILFMVMVGMLNKVLPKKSDRDRWFEITNQILNGLFTVMALYNHPIRILHLHYLIRYNPRDIIKLRETYCKGGLRKPHEWAHILVVVLLLHLNCVAQYALAGLNWGYRRADRPAIGVGITLFLSFGAAAAAGMYNSLSPLGKDYFPDSGDGSCKLDANDSMEKGYSGHTSSNHPALFKLHNPKYKMLEQRKSFACREGRPVENPQWEGGLFDCSEEPTISVLTTLCFPCVMGFNYERLGFGNRYVHMATFPLLLVAPFLIFNLAAINLNGVVRTSLGVSGIALCVFSLLYGGFWRIKIRERYKLPSHPWCCKQPKTSDCFQWLFCPFCSLCQEVRTAEAYDVRNDRFFVRSIAHAHNSEGGRSPVSTKRLSPGEQAGSVDLTILFPPPAQTVDPKSDLQAQH</sequence>